<dbReference type="EMBL" id="MNCJ02000331">
    <property type="protein sequence ID" value="KAF5759343.1"/>
    <property type="molecule type" value="Genomic_DNA"/>
</dbReference>
<dbReference type="Proteomes" id="UP000215914">
    <property type="component" value="Chromosome 1"/>
</dbReference>
<evidence type="ECO:0000313" key="1">
    <source>
        <dbReference type="EMBL" id="KAF5759343.1"/>
    </source>
</evidence>
<dbReference type="EMBL" id="CM007890">
    <property type="protein sequence ID" value="OTG36705.1"/>
    <property type="molecule type" value="Genomic_DNA"/>
</dbReference>
<evidence type="ECO:0000313" key="3">
    <source>
        <dbReference type="Proteomes" id="UP000215914"/>
    </source>
</evidence>
<evidence type="ECO:0000313" key="2">
    <source>
        <dbReference type="EMBL" id="OTG36705.1"/>
    </source>
</evidence>
<accession>A0A251VMA5</accession>
<gene>
    <name evidence="2" type="ORF">HannXRQ_Chr01g0010501</name>
    <name evidence="1" type="ORF">HanXRQr2_Chr16g0740081</name>
</gene>
<name>A0A251VMA5_HELAN</name>
<dbReference type="Gramene" id="mRNA:HanXRQr2_Chr16g0740081">
    <property type="protein sequence ID" value="CDS:HanXRQr2_Chr16g0740081.1"/>
    <property type="gene ID" value="HanXRQr2_Chr16g0740081"/>
</dbReference>
<reference evidence="1 3" key="1">
    <citation type="journal article" date="2017" name="Nature">
        <title>The sunflower genome provides insights into oil metabolism, flowering and Asterid evolution.</title>
        <authorList>
            <person name="Badouin H."/>
            <person name="Gouzy J."/>
            <person name="Grassa C.J."/>
            <person name="Murat F."/>
            <person name="Staton S.E."/>
            <person name="Cottret L."/>
            <person name="Lelandais-Briere C."/>
            <person name="Owens G.L."/>
            <person name="Carrere S."/>
            <person name="Mayjonade B."/>
            <person name="Legrand L."/>
            <person name="Gill N."/>
            <person name="Kane N.C."/>
            <person name="Bowers J.E."/>
            <person name="Hubner S."/>
            <person name="Bellec A."/>
            <person name="Berard A."/>
            <person name="Berges H."/>
            <person name="Blanchet N."/>
            <person name="Boniface M.C."/>
            <person name="Brunel D."/>
            <person name="Catrice O."/>
            <person name="Chaidir N."/>
            <person name="Claudel C."/>
            <person name="Donnadieu C."/>
            <person name="Faraut T."/>
            <person name="Fievet G."/>
            <person name="Helmstetter N."/>
            <person name="King M."/>
            <person name="Knapp S.J."/>
            <person name="Lai Z."/>
            <person name="Le Paslier M.C."/>
            <person name="Lippi Y."/>
            <person name="Lorenzon L."/>
            <person name="Mandel J.R."/>
            <person name="Marage G."/>
            <person name="Marchand G."/>
            <person name="Marquand E."/>
            <person name="Bret-Mestries E."/>
            <person name="Morien E."/>
            <person name="Nambeesan S."/>
            <person name="Nguyen T."/>
            <person name="Pegot-Espagnet P."/>
            <person name="Pouilly N."/>
            <person name="Raftis F."/>
            <person name="Sallet E."/>
            <person name="Schiex T."/>
            <person name="Thomas J."/>
            <person name="Vandecasteele C."/>
            <person name="Vares D."/>
            <person name="Vear F."/>
            <person name="Vautrin S."/>
            <person name="Crespi M."/>
            <person name="Mangin B."/>
            <person name="Burke J.M."/>
            <person name="Salse J."/>
            <person name="Munos S."/>
            <person name="Vincourt P."/>
            <person name="Rieseberg L.H."/>
            <person name="Langlade N.B."/>
        </authorList>
    </citation>
    <scope>NUCLEOTIDE SEQUENCE [LARGE SCALE GENOMIC DNA]</scope>
    <source>
        <strain evidence="3">cv. SF193</strain>
        <tissue evidence="1">Leaves</tissue>
    </source>
</reference>
<organism evidence="2 3">
    <name type="scientific">Helianthus annuus</name>
    <name type="common">Common sunflower</name>
    <dbReference type="NCBI Taxonomy" id="4232"/>
    <lineage>
        <taxon>Eukaryota</taxon>
        <taxon>Viridiplantae</taxon>
        <taxon>Streptophyta</taxon>
        <taxon>Embryophyta</taxon>
        <taxon>Tracheophyta</taxon>
        <taxon>Spermatophyta</taxon>
        <taxon>Magnoliopsida</taxon>
        <taxon>eudicotyledons</taxon>
        <taxon>Gunneridae</taxon>
        <taxon>Pentapetalae</taxon>
        <taxon>asterids</taxon>
        <taxon>campanulids</taxon>
        <taxon>Asterales</taxon>
        <taxon>Asteraceae</taxon>
        <taxon>Asteroideae</taxon>
        <taxon>Heliantheae alliance</taxon>
        <taxon>Heliantheae</taxon>
        <taxon>Helianthus</taxon>
    </lineage>
</organism>
<dbReference type="AlphaFoldDB" id="A0A251VMA5"/>
<dbReference type="InParanoid" id="A0A251VMA5"/>
<protein>
    <submittedName>
        <fullName evidence="2">Uncharacterized protein</fullName>
    </submittedName>
</protein>
<reference evidence="2" key="2">
    <citation type="submission" date="2017-02" db="EMBL/GenBank/DDBJ databases">
        <title>Sunflower complete genome.</title>
        <authorList>
            <person name="Langlade N."/>
            <person name="Munos S."/>
        </authorList>
    </citation>
    <scope>NUCLEOTIDE SEQUENCE [LARGE SCALE GENOMIC DNA]</scope>
    <source>
        <tissue evidence="2">Leaves</tissue>
    </source>
</reference>
<proteinExistence type="predicted"/>
<sequence>MEEFHNHETLALIIFPVLIQEANWRQFGDFSVGDDVYRKKQVHNFFVGDNVYREQQIGGKLKFGSKTEEPP</sequence>
<keyword evidence="3" id="KW-1185">Reference proteome</keyword>
<reference evidence="1" key="3">
    <citation type="submission" date="2020-06" db="EMBL/GenBank/DDBJ databases">
        <title>Helianthus annuus Genome sequencing and assembly Release 2.</title>
        <authorList>
            <person name="Gouzy J."/>
            <person name="Langlade N."/>
            <person name="Munos S."/>
        </authorList>
    </citation>
    <scope>NUCLEOTIDE SEQUENCE</scope>
    <source>
        <tissue evidence="1">Leaves</tissue>
    </source>
</reference>